<organism evidence="2 3">
    <name type="scientific">Jatropha curcas</name>
    <name type="common">Barbados nut</name>
    <dbReference type="NCBI Taxonomy" id="180498"/>
    <lineage>
        <taxon>Eukaryota</taxon>
        <taxon>Viridiplantae</taxon>
        <taxon>Streptophyta</taxon>
        <taxon>Embryophyta</taxon>
        <taxon>Tracheophyta</taxon>
        <taxon>Spermatophyta</taxon>
        <taxon>Magnoliopsida</taxon>
        <taxon>eudicotyledons</taxon>
        <taxon>Gunneridae</taxon>
        <taxon>Pentapetalae</taxon>
        <taxon>rosids</taxon>
        <taxon>fabids</taxon>
        <taxon>Malpighiales</taxon>
        <taxon>Euphorbiaceae</taxon>
        <taxon>Crotonoideae</taxon>
        <taxon>Jatropheae</taxon>
        <taxon>Jatropha</taxon>
    </lineage>
</organism>
<dbReference type="InterPro" id="IPR045036">
    <property type="entry name" value="Spartin-like"/>
</dbReference>
<accession>A0A067KND8</accession>
<dbReference type="PANTHER" id="PTHR21068">
    <property type="entry name" value="SPARTIN"/>
    <property type="match status" value="1"/>
</dbReference>
<dbReference type="Proteomes" id="UP000027138">
    <property type="component" value="Unassembled WGS sequence"/>
</dbReference>
<protein>
    <recommendedName>
        <fullName evidence="1">Senescence domain-containing protein</fullName>
    </recommendedName>
</protein>
<dbReference type="OrthoDB" id="1719420at2759"/>
<dbReference type="AlphaFoldDB" id="A0A067KND8"/>
<feature type="domain" description="Senescence" evidence="1">
    <location>
        <begin position="164"/>
        <end position="340"/>
    </location>
</feature>
<evidence type="ECO:0000313" key="3">
    <source>
        <dbReference type="Proteomes" id="UP000027138"/>
    </source>
</evidence>
<dbReference type="EMBL" id="KK914539">
    <property type="protein sequence ID" value="KDP33790.1"/>
    <property type="molecule type" value="Genomic_DNA"/>
</dbReference>
<dbReference type="InterPro" id="IPR009686">
    <property type="entry name" value="Senescence/spartin_C"/>
</dbReference>
<dbReference type="GO" id="GO:0005886">
    <property type="term" value="C:plasma membrane"/>
    <property type="evidence" value="ECO:0007669"/>
    <property type="project" value="TreeGrafter"/>
</dbReference>
<reference evidence="2 3" key="1">
    <citation type="journal article" date="2014" name="PLoS ONE">
        <title>Global Analysis of Gene Expression Profiles in Physic Nut (Jatropha curcas L.) Seedlings Exposed to Salt Stress.</title>
        <authorList>
            <person name="Zhang L."/>
            <person name="Zhang C."/>
            <person name="Wu P."/>
            <person name="Chen Y."/>
            <person name="Li M."/>
            <person name="Jiang H."/>
            <person name="Wu G."/>
        </authorList>
    </citation>
    <scope>NUCLEOTIDE SEQUENCE [LARGE SCALE GENOMIC DNA]</scope>
    <source>
        <strain evidence="3">cv. GZQX0401</strain>
        <tissue evidence="2">Young leaves</tissue>
    </source>
</reference>
<dbReference type="STRING" id="180498.A0A067KND8"/>
<sequence length="360" mass="38786">MAYFRRGKPELTFSSKQKSPKTKNINREVLLQIPGCIVYLMDKGGVLDLAKGDFELVQILDKGVCIANIIKVGNDLQWPLTKDEPVVKLDSVHYLFSLPMKDSDPLSYGVTFSGQFSSSLPSLDAFLMENSCFSSTTSTKSRNIIEWNQFSSRIEDYKNVLANAIVEGTGQIVKGIFIMSNTYSSQVHNGGEIISNPAIPVSRTNSKKYAEATNESSINESIKRVRSLSQMTEKLSKAVLDQVGVATGSVMSPLVTSQAGKAFLATAPGEILLASLDAVNKILDAAEIAGKQALSATSAATTRMVTDKYGEGAGEATKEVLATAGHCANTAWNILKIRKAINPASSVSTGIIRRNSGKYK</sequence>
<evidence type="ECO:0000259" key="1">
    <source>
        <dbReference type="Pfam" id="PF06911"/>
    </source>
</evidence>
<name>A0A067KND8_JATCU</name>
<proteinExistence type="predicted"/>
<gene>
    <name evidence="2" type="ORF">JCGZ_07361</name>
</gene>
<dbReference type="PANTHER" id="PTHR21068:SF36">
    <property type="entry name" value="SENESCENCE_DEHYDRATION-ASSOCIATED PROTEIN-LIKE PROTEIN"/>
    <property type="match status" value="1"/>
</dbReference>
<dbReference type="Pfam" id="PF06911">
    <property type="entry name" value="Senescence"/>
    <property type="match status" value="1"/>
</dbReference>
<evidence type="ECO:0000313" key="2">
    <source>
        <dbReference type="EMBL" id="KDP33790.1"/>
    </source>
</evidence>
<keyword evidence="3" id="KW-1185">Reference proteome</keyword>